<accession>A0A6A6NP93</accession>
<dbReference type="PANTHER" id="PTHR12029:SF11">
    <property type="entry name" value="METHYLTRANSFERASE TARBP1-RELATED"/>
    <property type="match status" value="1"/>
</dbReference>
<dbReference type="Pfam" id="PF00588">
    <property type="entry name" value="SpoU_methylase"/>
    <property type="match status" value="1"/>
</dbReference>
<proteinExistence type="predicted"/>
<dbReference type="Gene3D" id="3.40.1280.10">
    <property type="match status" value="1"/>
</dbReference>
<dbReference type="OrthoDB" id="241340at2759"/>
<evidence type="ECO:0000256" key="2">
    <source>
        <dbReference type="ARBA" id="ARBA00022679"/>
    </source>
</evidence>
<keyword evidence="2" id="KW-0808">Transferase</keyword>
<dbReference type="InterPro" id="IPR029028">
    <property type="entry name" value="Alpha/beta_knot_MTases"/>
</dbReference>
<feature type="domain" description="tRNA/rRNA methyltransferase SpoU type" evidence="4">
    <location>
        <begin position="1112"/>
        <end position="1258"/>
    </location>
</feature>
<name>A0A6A6NP93_9PEZI</name>
<evidence type="ECO:0000259" key="4">
    <source>
        <dbReference type="Pfam" id="PF00588"/>
    </source>
</evidence>
<dbReference type="InterPro" id="IPR029026">
    <property type="entry name" value="tRNA_m1G_MTases_N"/>
</dbReference>
<dbReference type="InterPro" id="IPR044748">
    <property type="entry name" value="Trm3/TARBP1_C"/>
</dbReference>
<dbReference type="GO" id="GO:0016423">
    <property type="term" value="F:tRNA (guanine) methyltransferase activity"/>
    <property type="evidence" value="ECO:0007669"/>
    <property type="project" value="InterPro"/>
</dbReference>
<keyword evidence="6" id="KW-1185">Reference proteome</keyword>
<feature type="region of interest" description="Disordered" evidence="3">
    <location>
        <begin position="594"/>
        <end position="620"/>
    </location>
</feature>
<dbReference type="AlphaFoldDB" id="A0A6A6NP93"/>
<sequence length="1268" mass="142725">MVLDPDPTQIITNAIQNFGKDISHHRSAAELCSKDVNACAHVLGEVSSHIDTAIRKFRDLNSVKASDLERNSDDVMLSVKYIKFLRILCLVCSMNGTDTSVPRDQFLSIIVPLARLIEYTPSDSDVFSASEAALHALLHLFTSSCSYERLRGLRSDIGNSASVRNELWQILKTVITESRDKSSEVKKTAAFSVWLKWFDVQEVQPFASGLIELGPNQELLRCDKSYWHLLQTGLLHGSSNRRKTCLQILSESIQRLHCEVFNEVFVFRPKEKELIAAQFARYRFLFEAISLGRYINQVEECLPYLNWTMSKDSHVHPSWVLVLLQAAFEPSSTEGIRKFVANWYMRGQPDTFPPSKHHLDFLLLSFLPWAMQGTHFTSSFRARDSNADATVSCEHGELLSSCIRGLIQALPDDGFIQLYVSELLLYLCEHGFVHGVAFVLHGIAEALEKRPSWLNRKHVETLIKISERDGYPDVARRAITADCSRLCEIATNHLEDLSTTIGYRALRDRWLKIYHEADGVEIPDRSLLSEEKGPCLTVLVAELEKTKYQCLSGPNLITCYKFISDFLDASEGSLEPANNLEVLHKSKYALGEHSRETKAELPEHQPEITPSDLKSKSQDSDGLDEVHNLFIVVDAVWNEMEIQDYPKRALMDTPSIFLHPVCLSQSMRSSKSAISLRSLLSDILLAMQKICQTRIYAFPPLAAAMRAAYLSNPEVASILPLGKFFVEFANHPPTTKNDFYLEAAVAPLLTARVPRVSFQTYYGVDKSYGFACMFDMLNRLRPEEFKLAQGTLETLLKPWMEQNTPVPTWSKWKTALQLQTMLILVDVVIPSAQLNQGLRLAYLMHFHKLVDIEPLPRYRYLLEWIVIRFYANFPRLRDDLFSRLSTSDHHQPRAIAALIRISALVTCLSDSSPESLLSVITALVAMSASPRIAVRHESQWYFPRLWDHAESKGWVKITSNPALVALNNHIRQLDKYSKPPPERLIDFENHELDHSMTNLVEGGYMGLAPPEAPLAKRQDFQMVWERDAVVLGRWNQRMPPLRIPLGEAFKTVSLPEQASKDAAPAVTKTADSSIGVPLQTKSLLPSTFSALSPDFGHEFEPKFSARPTPVLVIGSLIDAAYNLGGLSRVSEIFGAAALHVNSLDVLRSKDFTSVAVSSERHLPIQELQKDAVRDFLLEKKADGYVVVGLEQTDQSYVLGGGEEERAAKLPFRTVLVIGSEKEGIPAKLLAECDMCVEIKQVGVTRSMNVQTAAAVALYEWSRQHFRGS</sequence>
<organism evidence="5 6">
    <name type="scientific">Lineolata rhizophorae</name>
    <dbReference type="NCBI Taxonomy" id="578093"/>
    <lineage>
        <taxon>Eukaryota</taxon>
        <taxon>Fungi</taxon>
        <taxon>Dikarya</taxon>
        <taxon>Ascomycota</taxon>
        <taxon>Pezizomycotina</taxon>
        <taxon>Dothideomycetes</taxon>
        <taxon>Dothideomycetes incertae sedis</taxon>
        <taxon>Lineolatales</taxon>
        <taxon>Lineolataceae</taxon>
        <taxon>Lineolata</taxon>
    </lineage>
</organism>
<dbReference type="Proteomes" id="UP000799766">
    <property type="component" value="Unassembled WGS sequence"/>
</dbReference>
<dbReference type="PANTHER" id="PTHR12029">
    <property type="entry name" value="RNA METHYLTRANSFERASE"/>
    <property type="match status" value="1"/>
</dbReference>
<dbReference type="InterPro" id="IPR001537">
    <property type="entry name" value="SpoU_MeTrfase"/>
</dbReference>
<keyword evidence="1" id="KW-0489">Methyltransferase</keyword>
<protein>
    <recommendedName>
        <fullName evidence="4">tRNA/rRNA methyltransferase SpoU type domain-containing protein</fullName>
    </recommendedName>
</protein>
<gene>
    <name evidence="5" type="ORF">BDY21DRAFT_355334</name>
</gene>
<feature type="compositionally biased region" description="Basic and acidic residues" evidence="3">
    <location>
        <begin position="594"/>
        <end position="606"/>
    </location>
</feature>
<dbReference type="GO" id="GO:0003723">
    <property type="term" value="F:RNA binding"/>
    <property type="evidence" value="ECO:0007669"/>
    <property type="project" value="InterPro"/>
</dbReference>
<evidence type="ECO:0000313" key="6">
    <source>
        <dbReference type="Proteomes" id="UP000799766"/>
    </source>
</evidence>
<dbReference type="CDD" id="cd18091">
    <property type="entry name" value="SpoU-like_TRM3-like"/>
    <property type="match status" value="1"/>
</dbReference>
<evidence type="ECO:0000256" key="1">
    <source>
        <dbReference type="ARBA" id="ARBA00022603"/>
    </source>
</evidence>
<dbReference type="EMBL" id="MU001696">
    <property type="protein sequence ID" value="KAF2453556.1"/>
    <property type="molecule type" value="Genomic_DNA"/>
</dbReference>
<reference evidence="5" key="1">
    <citation type="journal article" date="2020" name="Stud. Mycol.">
        <title>101 Dothideomycetes genomes: a test case for predicting lifestyles and emergence of pathogens.</title>
        <authorList>
            <person name="Haridas S."/>
            <person name="Albert R."/>
            <person name="Binder M."/>
            <person name="Bloem J."/>
            <person name="Labutti K."/>
            <person name="Salamov A."/>
            <person name="Andreopoulos B."/>
            <person name="Baker S."/>
            <person name="Barry K."/>
            <person name="Bills G."/>
            <person name="Bluhm B."/>
            <person name="Cannon C."/>
            <person name="Castanera R."/>
            <person name="Culley D."/>
            <person name="Daum C."/>
            <person name="Ezra D."/>
            <person name="Gonzalez J."/>
            <person name="Henrissat B."/>
            <person name="Kuo A."/>
            <person name="Liang C."/>
            <person name="Lipzen A."/>
            <person name="Lutzoni F."/>
            <person name="Magnuson J."/>
            <person name="Mondo S."/>
            <person name="Nolan M."/>
            <person name="Ohm R."/>
            <person name="Pangilinan J."/>
            <person name="Park H.-J."/>
            <person name="Ramirez L."/>
            <person name="Alfaro M."/>
            <person name="Sun H."/>
            <person name="Tritt A."/>
            <person name="Yoshinaga Y."/>
            <person name="Zwiers L.-H."/>
            <person name="Turgeon B."/>
            <person name="Goodwin S."/>
            <person name="Spatafora J."/>
            <person name="Crous P."/>
            <person name="Grigoriev I."/>
        </authorList>
    </citation>
    <scope>NUCLEOTIDE SEQUENCE</scope>
    <source>
        <strain evidence="5">ATCC 16933</strain>
    </source>
</reference>
<dbReference type="InterPro" id="IPR045330">
    <property type="entry name" value="TRM3/TARBP1"/>
</dbReference>
<dbReference type="SUPFAM" id="SSF75217">
    <property type="entry name" value="alpha/beta knot"/>
    <property type="match status" value="1"/>
</dbReference>
<dbReference type="GO" id="GO:0030488">
    <property type="term" value="P:tRNA methylation"/>
    <property type="evidence" value="ECO:0007669"/>
    <property type="project" value="InterPro"/>
</dbReference>
<evidence type="ECO:0000256" key="3">
    <source>
        <dbReference type="SAM" id="MobiDB-lite"/>
    </source>
</evidence>
<evidence type="ECO:0000313" key="5">
    <source>
        <dbReference type="EMBL" id="KAF2453556.1"/>
    </source>
</evidence>